<reference evidence="2 3" key="1">
    <citation type="journal article" date="2011" name="J. Bacteriol.">
        <title>Whole-genome shotgun sequencing of the sulfur-oxidizing chemoautotroph Tetrathiobacter kashmirensis.</title>
        <authorList>
            <person name="Ghosh W."/>
            <person name="George A."/>
            <person name="Agarwal A."/>
            <person name="Raj P."/>
            <person name="Alam M."/>
            <person name="Pyne P."/>
            <person name="Das Gupta S.K."/>
        </authorList>
    </citation>
    <scope>NUCLEOTIDE SEQUENCE [LARGE SCALE GENOMIC DNA]</scope>
    <source>
        <strain evidence="2 3">WT001</strain>
    </source>
</reference>
<keyword evidence="3" id="KW-1185">Reference proteome</keyword>
<dbReference type="RefSeq" id="WP_014751460.1">
    <property type="nucleotide sequence ID" value="NC_017964.1"/>
</dbReference>
<feature type="transmembrane region" description="Helical" evidence="1">
    <location>
        <begin position="73"/>
        <end position="89"/>
    </location>
</feature>
<name>I3UED1_ADVKW</name>
<organism evidence="2 3">
    <name type="scientific">Advenella kashmirensis (strain DSM 17095 / LMG 22695 / WT001)</name>
    <name type="common">Tetrathiobacter kashmirensis</name>
    <dbReference type="NCBI Taxonomy" id="1036672"/>
    <lineage>
        <taxon>Bacteria</taxon>
        <taxon>Pseudomonadati</taxon>
        <taxon>Pseudomonadota</taxon>
        <taxon>Betaproteobacteria</taxon>
        <taxon>Burkholderiales</taxon>
        <taxon>Alcaligenaceae</taxon>
    </lineage>
</organism>
<evidence type="ECO:0000313" key="2">
    <source>
        <dbReference type="EMBL" id="AFK63369.1"/>
    </source>
</evidence>
<dbReference type="Pfam" id="PF19592">
    <property type="entry name" value="DUF6097"/>
    <property type="match status" value="1"/>
</dbReference>
<dbReference type="Proteomes" id="UP000005267">
    <property type="component" value="Chromosome"/>
</dbReference>
<dbReference type="AlphaFoldDB" id="I3UED1"/>
<keyword evidence="1" id="KW-0812">Transmembrane</keyword>
<keyword evidence="1" id="KW-0472">Membrane</keyword>
<evidence type="ECO:0000256" key="1">
    <source>
        <dbReference type="SAM" id="Phobius"/>
    </source>
</evidence>
<accession>I3UED1</accession>
<sequence length="190" mass="21693">MNLLYTFGASVQLMLFAKQQLESMHQLLDNQNVPAVKDDDFYQQAINLEQATGYGDFARCYQRFSKAQTRLKWLAYIITAVALVLFLLSKFGATSEPIRAWFNWLMSDFMLFIISISVAAGTVFLILLALHFYTRTLLNRLLGKELAILWDRIIHRWAPDLWPELASFQGDPQAIAARVAQYNGSARAAH</sequence>
<reference evidence="3" key="2">
    <citation type="journal article" date="2013" name="PLoS ONE">
        <title>Genome implosion elicits host-confinement in Alcaligenaceae: evidence from the comparative genomics of Tetrathiobacter kashmirensis, a pathogen in the making.</title>
        <authorList>
            <person name="Ghosh W."/>
            <person name="Alam M."/>
            <person name="Roy C."/>
            <person name="Pyne P."/>
            <person name="George A."/>
            <person name="Chakraborty R."/>
            <person name="Majumder S."/>
            <person name="Agarwal A."/>
            <person name="Chakraborty S."/>
            <person name="Majumdar S."/>
            <person name="Gupta S.K."/>
        </authorList>
    </citation>
    <scope>NUCLEOTIDE SEQUENCE [LARGE SCALE GENOMIC DNA]</scope>
    <source>
        <strain evidence="3">WT001</strain>
    </source>
</reference>
<dbReference type="EMBL" id="CP003555">
    <property type="protein sequence ID" value="AFK63369.1"/>
    <property type="molecule type" value="Genomic_DNA"/>
</dbReference>
<dbReference type="KEGG" id="aka:TKWG_17310"/>
<dbReference type="InterPro" id="IPR046079">
    <property type="entry name" value="DUF6097"/>
</dbReference>
<feature type="transmembrane region" description="Helical" evidence="1">
    <location>
        <begin position="109"/>
        <end position="133"/>
    </location>
</feature>
<dbReference type="HOGENOM" id="CLU_1425244_0_0_4"/>
<evidence type="ECO:0000313" key="3">
    <source>
        <dbReference type="Proteomes" id="UP000005267"/>
    </source>
</evidence>
<proteinExistence type="predicted"/>
<protein>
    <submittedName>
        <fullName evidence="2">Uncharacterized protein</fullName>
    </submittedName>
</protein>
<keyword evidence="1" id="KW-1133">Transmembrane helix</keyword>
<dbReference type="OrthoDB" id="8686572at2"/>
<gene>
    <name evidence="2" type="ordered locus">TKWG_17310</name>
</gene>